<feature type="transmembrane region" description="Helical" evidence="8">
    <location>
        <begin position="159"/>
        <end position="179"/>
    </location>
</feature>
<sequence length="624" mass="66976">MAYKLCMGDEFELGNYFTITFTELLKAHVLDVHLPNMLIGISASIEVPLVTILGRRIHASYSEIADYITVSALSRTLIDIPIGIIVEWAGVRNVMFFCLVLNITASIVGFRVVNSSTLLAFCLLSGFSLGGFFLARHIFVAGISSKKYRGLLMSMLSGLLRWAHVIGPVASGLFATYWGDVRYSFLLSAFTSSIAFTTLAIATYSASYQHLCTRSCATSVETSAVPTPLHSEEEAEVEYINNSSSSSNHPSPPLVSSTASMSDAHVATPLLSASFSSLRMPVSTGLTSMITVPVGLGNRPVIVGAETSVTLPPPPAYHPNRLHHLHPHISSSNSTTSVATVASLHPDMGASRVHNFGVLTLWGTFVDYWSVIWRLGLYVVFATAMRANRKLLISFAGMRASMTDAQVSYLMGCGFIFDALLFPLGGLVMDLLGRQFAMVPVAVGLGTVFFFLPFATTEWHLYMVAAAFGIVDALGCGLLMTLTADRAPPQYGAPFFGIMRTLQDLGHVVGARGVSALMHHAGFNACCWTLTATGFLTAAWGVYGVPRDNDVPAETPRLKRAVLGQGQQQQQHRSKRSSLSQNTEEATPLTGPAMAAGKQLNVTSPSTAVAATSYGTVLPSQPRV</sequence>
<accession>A0A0N1HWA0</accession>
<name>A0A0N1HWA0_LEPSE</name>
<keyword evidence="6 8" id="KW-0472">Membrane</keyword>
<dbReference type="SUPFAM" id="SSF103473">
    <property type="entry name" value="MFS general substrate transporter"/>
    <property type="match status" value="1"/>
</dbReference>
<keyword evidence="10" id="KW-1185">Reference proteome</keyword>
<dbReference type="PANTHER" id="PTHR23517">
    <property type="entry name" value="RESISTANCE PROTEIN MDTM, PUTATIVE-RELATED-RELATED"/>
    <property type="match status" value="1"/>
</dbReference>
<evidence type="ECO:0000256" key="4">
    <source>
        <dbReference type="ARBA" id="ARBA00022692"/>
    </source>
</evidence>
<feature type="region of interest" description="Disordered" evidence="7">
    <location>
        <begin position="562"/>
        <end position="595"/>
    </location>
</feature>
<dbReference type="Gene3D" id="1.20.1250.20">
    <property type="entry name" value="MFS general substrate transporter like domains"/>
    <property type="match status" value="2"/>
</dbReference>
<keyword evidence="2" id="KW-0813">Transport</keyword>
<feature type="transmembrane region" description="Helical" evidence="8">
    <location>
        <begin position="185"/>
        <end position="204"/>
    </location>
</feature>
<keyword evidence="5 8" id="KW-1133">Transmembrane helix</keyword>
<evidence type="ECO:0000313" key="9">
    <source>
        <dbReference type="EMBL" id="KPI86294.1"/>
    </source>
</evidence>
<evidence type="ECO:0000256" key="6">
    <source>
        <dbReference type="ARBA" id="ARBA00023136"/>
    </source>
</evidence>
<feature type="transmembrane region" description="Helical" evidence="8">
    <location>
        <begin position="436"/>
        <end position="455"/>
    </location>
</feature>
<evidence type="ECO:0000256" key="2">
    <source>
        <dbReference type="ARBA" id="ARBA00022448"/>
    </source>
</evidence>
<feature type="transmembrane region" description="Helical" evidence="8">
    <location>
        <begin position="407"/>
        <end position="429"/>
    </location>
</feature>
<feature type="compositionally biased region" description="Low complexity" evidence="7">
    <location>
        <begin position="241"/>
        <end position="257"/>
    </location>
</feature>
<proteinExistence type="predicted"/>
<feature type="transmembrane region" description="Helical" evidence="8">
    <location>
        <begin position="94"/>
        <end position="112"/>
    </location>
</feature>
<feature type="transmembrane region" description="Helical" evidence="8">
    <location>
        <begin position="461"/>
        <end position="482"/>
    </location>
</feature>
<dbReference type="EMBL" id="LJSK01000138">
    <property type="protein sequence ID" value="KPI86294.1"/>
    <property type="molecule type" value="Genomic_DNA"/>
</dbReference>
<dbReference type="Proteomes" id="UP000038009">
    <property type="component" value="Unassembled WGS sequence"/>
</dbReference>
<keyword evidence="3" id="KW-1003">Cell membrane</keyword>
<organism evidence="9 10">
    <name type="scientific">Leptomonas seymouri</name>
    <dbReference type="NCBI Taxonomy" id="5684"/>
    <lineage>
        <taxon>Eukaryota</taxon>
        <taxon>Discoba</taxon>
        <taxon>Euglenozoa</taxon>
        <taxon>Kinetoplastea</taxon>
        <taxon>Metakinetoplastina</taxon>
        <taxon>Trypanosomatida</taxon>
        <taxon>Trypanosomatidae</taxon>
        <taxon>Leishmaniinae</taxon>
        <taxon>Leptomonas</taxon>
    </lineage>
</organism>
<dbReference type="InterPro" id="IPR050171">
    <property type="entry name" value="MFS_Transporters"/>
</dbReference>
<reference evidence="9 10" key="1">
    <citation type="journal article" date="2015" name="PLoS Pathog.">
        <title>Leptomonas seymouri: Adaptations to the Dixenous Life Cycle Analyzed by Genome Sequencing, Transcriptome Profiling and Co-infection with Leishmania donovani.</title>
        <authorList>
            <person name="Kraeva N."/>
            <person name="Butenko A."/>
            <person name="Hlavacova J."/>
            <person name="Kostygov A."/>
            <person name="Myskova J."/>
            <person name="Grybchuk D."/>
            <person name="Lestinova T."/>
            <person name="Votypka J."/>
            <person name="Volf P."/>
            <person name="Opperdoes F."/>
            <person name="Flegontov P."/>
            <person name="Lukes J."/>
            <person name="Yurchenko V."/>
        </authorList>
    </citation>
    <scope>NUCLEOTIDE SEQUENCE [LARGE SCALE GENOMIC DNA]</scope>
    <source>
        <strain evidence="9 10">ATCC 30220</strain>
    </source>
</reference>
<dbReference type="PANTHER" id="PTHR23517:SF3">
    <property type="entry name" value="INTEGRAL MEMBRANE TRANSPORT PROTEIN"/>
    <property type="match status" value="1"/>
</dbReference>
<dbReference type="OMA" id="YPAGKVM"/>
<dbReference type="AlphaFoldDB" id="A0A0N1HWA0"/>
<dbReference type="InterPro" id="IPR011701">
    <property type="entry name" value="MFS"/>
</dbReference>
<comment type="subcellular location">
    <subcellularLocation>
        <location evidence="1">Cell membrane</location>
        <topology evidence="1">Multi-pass membrane protein</topology>
    </subcellularLocation>
</comment>
<feature type="region of interest" description="Disordered" evidence="7">
    <location>
        <begin position="223"/>
        <end position="258"/>
    </location>
</feature>
<evidence type="ECO:0000313" key="10">
    <source>
        <dbReference type="Proteomes" id="UP000038009"/>
    </source>
</evidence>
<comment type="caution">
    <text evidence="9">The sequence shown here is derived from an EMBL/GenBank/DDBJ whole genome shotgun (WGS) entry which is preliminary data.</text>
</comment>
<feature type="transmembrane region" description="Helical" evidence="8">
    <location>
        <begin position="118"/>
        <end position="139"/>
    </location>
</feature>
<protein>
    <submittedName>
        <fullName evidence="9">Putative integral membrane transport protein</fullName>
    </submittedName>
</protein>
<dbReference type="GO" id="GO:0022857">
    <property type="term" value="F:transmembrane transporter activity"/>
    <property type="evidence" value="ECO:0007669"/>
    <property type="project" value="InterPro"/>
</dbReference>
<dbReference type="VEuPathDB" id="TriTrypDB:Lsey_0138_0090"/>
<gene>
    <name evidence="9" type="ORF">ABL78_4641</name>
</gene>
<dbReference type="Pfam" id="PF07690">
    <property type="entry name" value="MFS_1"/>
    <property type="match status" value="2"/>
</dbReference>
<evidence type="ECO:0000256" key="3">
    <source>
        <dbReference type="ARBA" id="ARBA00022475"/>
    </source>
</evidence>
<evidence type="ECO:0000256" key="5">
    <source>
        <dbReference type="ARBA" id="ARBA00022989"/>
    </source>
</evidence>
<dbReference type="InterPro" id="IPR036259">
    <property type="entry name" value="MFS_trans_sf"/>
</dbReference>
<evidence type="ECO:0000256" key="7">
    <source>
        <dbReference type="SAM" id="MobiDB-lite"/>
    </source>
</evidence>
<evidence type="ECO:0000256" key="8">
    <source>
        <dbReference type="SAM" id="Phobius"/>
    </source>
</evidence>
<dbReference type="OrthoDB" id="6339427at2759"/>
<keyword evidence="4 8" id="KW-0812">Transmembrane</keyword>
<dbReference type="GO" id="GO:0005886">
    <property type="term" value="C:plasma membrane"/>
    <property type="evidence" value="ECO:0007669"/>
    <property type="project" value="UniProtKB-SubCell"/>
</dbReference>
<evidence type="ECO:0000256" key="1">
    <source>
        <dbReference type="ARBA" id="ARBA00004651"/>
    </source>
</evidence>